<organism evidence="2 3">
    <name type="scientific">Chiloscyllium punctatum</name>
    <name type="common">Brownbanded bambooshark</name>
    <name type="synonym">Hemiscyllium punctatum</name>
    <dbReference type="NCBI Taxonomy" id="137246"/>
    <lineage>
        <taxon>Eukaryota</taxon>
        <taxon>Metazoa</taxon>
        <taxon>Chordata</taxon>
        <taxon>Craniata</taxon>
        <taxon>Vertebrata</taxon>
        <taxon>Chondrichthyes</taxon>
        <taxon>Elasmobranchii</taxon>
        <taxon>Galeomorphii</taxon>
        <taxon>Galeoidea</taxon>
        <taxon>Orectolobiformes</taxon>
        <taxon>Hemiscylliidae</taxon>
        <taxon>Chiloscyllium</taxon>
    </lineage>
</organism>
<name>A0A401TR98_CHIPU</name>
<evidence type="ECO:0000313" key="2">
    <source>
        <dbReference type="EMBL" id="GCC45191.1"/>
    </source>
</evidence>
<sequence length="293" mass="31901">RKQVLLPEDAVGLREFVAEAGVTRKHARLGQRARYLAPRHLWIGLARLVLLPDLRLLVLRRCGDRAQILLAGHVALGNMIEHGRKDIGQQPELADLAHGLAERDANRFLGPAERNQTLDATPQVDGVQRFARNVFNQAAQRVLLLVGIGDKHFNLVELRGNRLRNAAMTDLNGEAIAPTALRGDDRRLDDTHGLHGCEQQRVALRRGLGAARRIGILRERTRVDLDQFHGMISISGLADRAISPVLLRLLLEDPCAAAGREWPAQLPASIPARRPSGADSPAPGAAAGIAEAA</sequence>
<reference evidence="2 3" key="1">
    <citation type="journal article" date="2018" name="Nat. Ecol. Evol.">
        <title>Shark genomes provide insights into elasmobranch evolution and the origin of vertebrates.</title>
        <authorList>
            <person name="Hara Y"/>
            <person name="Yamaguchi K"/>
            <person name="Onimaru K"/>
            <person name="Kadota M"/>
            <person name="Koyanagi M"/>
            <person name="Keeley SD"/>
            <person name="Tatsumi K"/>
            <person name="Tanaka K"/>
            <person name="Motone F"/>
            <person name="Kageyama Y"/>
            <person name="Nozu R"/>
            <person name="Adachi N"/>
            <person name="Nishimura O"/>
            <person name="Nakagawa R"/>
            <person name="Tanegashima C"/>
            <person name="Kiyatake I"/>
            <person name="Matsumoto R"/>
            <person name="Murakumo K"/>
            <person name="Nishida K"/>
            <person name="Terakita A"/>
            <person name="Kuratani S"/>
            <person name="Sato K"/>
            <person name="Hyodo S Kuraku.S."/>
        </authorList>
    </citation>
    <scope>NUCLEOTIDE SEQUENCE [LARGE SCALE GENOMIC DNA]</scope>
</reference>
<protein>
    <submittedName>
        <fullName evidence="2">Uncharacterized protein</fullName>
    </submittedName>
</protein>
<feature type="non-terminal residue" evidence="2">
    <location>
        <position position="293"/>
    </location>
</feature>
<feature type="compositionally biased region" description="Low complexity" evidence="1">
    <location>
        <begin position="275"/>
        <end position="293"/>
    </location>
</feature>
<dbReference type="AlphaFoldDB" id="A0A401TR98"/>
<dbReference type="EMBL" id="BEZZ01155372">
    <property type="protein sequence ID" value="GCC45191.1"/>
    <property type="molecule type" value="Genomic_DNA"/>
</dbReference>
<feature type="non-terminal residue" evidence="2">
    <location>
        <position position="1"/>
    </location>
</feature>
<proteinExistence type="predicted"/>
<evidence type="ECO:0000313" key="3">
    <source>
        <dbReference type="Proteomes" id="UP000287033"/>
    </source>
</evidence>
<dbReference type="Proteomes" id="UP000287033">
    <property type="component" value="Unassembled WGS sequence"/>
</dbReference>
<comment type="caution">
    <text evidence="2">The sequence shown here is derived from an EMBL/GenBank/DDBJ whole genome shotgun (WGS) entry which is preliminary data.</text>
</comment>
<gene>
    <name evidence="2" type="ORF">chiPu_0029382</name>
</gene>
<feature type="region of interest" description="Disordered" evidence="1">
    <location>
        <begin position="268"/>
        <end position="293"/>
    </location>
</feature>
<accession>A0A401TR98</accession>
<keyword evidence="3" id="KW-1185">Reference proteome</keyword>
<evidence type="ECO:0000256" key="1">
    <source>
        <dbReference type="SAM" id="MobiDB-lite"/>
    </source>
</evidence>